<accession>H1FRY1</accession>
<feature type="transmembrane region" description="Helical" evidence="10">
    <location>
        <begin position="352"/>
        <end position="374"/>
    </location>
</feature>
<evidence type="ECO:0000313" key="12">
    <source>
        <dbReference type="EMBL" id="EHP31061.1"/>
    </source>
</evidence>
<evidence type="ECO:0000256" key="2">
    <source>
        <dbReference type="ARBA" id="ARBA00022475"/>
    </source>
</evidence>
<name>B6BNI9_SULGG</name>
<evidence type="ECO:0000256" key="7">
    <source>
        <dbReference type="ARBA" id="ARBA00023136"/>
    </source>
</evidence>
<feature type="transmembrane region" description="Helical" evidence="10">
    <location>
        <begin position="386"/>
        <end position="403"/>
    </location>
</feature>
<evidence type="ECO:0000256" key="5">
    <source>
        <dbReference type="ARBA" id="ARBA00022984"/>
    </source>
</evidence>
<dbReference type="HAMAP" id="MF_02078">
    <property type="entry name" value="MurJ_MviN"/>
    <property type="match status" value="1"/>
</dbReference>
<dbReference type="Proteomes" id="UP000006431">
    <property type="component" value="Unassembled WGS sequence"/>
</dbReference>
<dbReference type="Pfam" id="PF03023">
    <property type="entry name" value="MurJ"/>
    <property type="match status" value="1"/>
</dbReference>
<gene>
    <name evidence="10" type="primary">murJ</name>
    <name evidence="12" type="ORF">SMGD1_2539</name>
</gene>
<dbReference type="eggNOG" id="COG0728">
    <property type="taxonomic scope" value="Bacteria"/>
</dbReference>
<dbReference type="GO" id="GO:0009252">
    <property type="term" value="P:peptidoglycan biosynthetic process"/>
    <property type="evidence" value="ECO:0007669"/>
    <property type="project" value="UniProtKB-UniRule"/>
</dbReference>
<dbReference type="CDD" id="cd13123">
    <property type="entry name" value="MATE_MurJ_like"/>
    <property type="match status" value="1"/>
</dbReference>
<dbReference type="HOGENOM" id="CLU_006797_5_0_7"/>
<keyword evidence="6 10" id="KW-1133">Transmembrane helix</keyword>
<dbReference type="GO" id="GO:0015648">
    <property type="term" value="F:lipid-linked peptidoglycan transporter activity"/>
    <property type="evidence" value="ECO:0007669"/>
    <property type="project" value="UniProtKB-UniRule"/>
</dbReference>
<comment type="function">
    <text evidence="8 10 11">Involved in peptidoglycan biosynthesis. Transports lipid-linked peptidoglycan precursors from the inner to the outer leaflet of the cytoplasmic membrane.</text>
</comment>
<proteinExistence type="inferred from homology"/>
<feature type="transmembrane region" description="Helical" evidence="10">
    <location>
        <begin position="147"/>
        <end position="167"/>
    </location>
</feature>
<feature type="transmembrane region" description="Helical" evidence="10">
    <location>
        <begin position="272"/>
        <end position="289"/>
    </location>
</feature>
<dbReference type="GO" id="GO:0008360">
    <property type="term" value="P:regulation of cell shape"/>
    <property type="evidence" value="ECO:0007669"/>
    <property type="project" value="UniProtKB-UniRule"/>
</dbReference>
<comment type="pathway">
    <text evidence="10">Cell wall biogenesis; peptidoglycan biosynthesis.</text>
</comment>
<keyword evidence="7 10" id="KW-0472">Membrane</keyword>
<evidence type="ECO:0000256" key="4">
    <source>
        <dbReference type="ARBA" id="ARBA00022960"/>
    </source>
</evidence>
<feature type="transmembrane region" description="Helical" evidence="10">
    <location>
        <begin position="409"/>
        <end position="430"/>
    </location>
</feature>
<dbReference type="UniPathway" id="UPA00219"/>
<keyword evidence="2 10" id="KW-1003">Cell membrane</keyword>
<evidence type="ECO:0000256" key="3">
    <source>
        <dbReference type="ARBA" id="ARBA00022692"/>
    </source>
</evidence>
<evidence type="ECO:0000256" key="1">
    <source>
        <dbReference type="ARBA" id="ARBA00004651"/>
    </source>
</evidence>
<feature type="transmembrane region" description="Helical" evidence="10">
    <location>
        <begin position="247"/>
        <end position="266"/>
    </location>
</feature>
<dbReference type="NCBIfam" id="TIGR01695">
    <property type="entry name" value="murJ_mviN"/>
    <property type="match status" value="1"/>
</dbReference>
<evidence type="ECO:0000256" key="10">
    <source>
        <dbReference type="HAMAP-Rule" id="MF_02078"/>
    </source>
</evidence>
<reference evidence="12 13" key="1">
    <citation type="journal article" date="2012" name="Proc. Natl. Acad. Sci. U.S.A.">
        <title>Genome and physiology of a model Epsilonproteobacterium responsible for sulfide detoxification in marine oxygen depletion zones.</title>
        <authorList>
            <person name="Grote J."/>
            <person name="Schott T."/>
            <person name="Bruckner C.G."/>
            <person name="Glockner F.O."/>
            <person name="Jost G."/>
            <person name="Teeling H."/>
            <person name="Labrenz M."/>
            <person name="Jurgens K."/>
        </authorList>
    </citation>
    <scope>NUCLEOTIDE SEQUENCE [LARGE SCALE GENOMIC DNA]</scope>
    <source>
        <strain evidence="12 13">GD1</strain>
    </source>
</reference>
<comment type="caution">
    <text evidence="12">The sequence shown here is derived from an EMBL/GenBank/DDBJ whole genome shotgun (WGS) entry which is preliminary data.</text>
</comment>
<comment type="similarity">
    <text evidence="9 10 11">Belongs to the MurJ/MviN family.</text>
</comment>
<feature type="transmembrane region" description="Helical" evidence="10">
    <location>
        <begin position="442"/>
        <end position="460"/>
    </location>
</feature>
<keyword evidence="3 10" id="KW-0812">Transmembrane</keyword>
<dbReference type="PRINTS" id="PR01806">
    <property type="entry name" value="VIRFACTRMVIN"/>
</dbReference>
<organism evidence="12 13">
    <name type="scientific">Sulfurimonas gotlandica (strain DSM 19862 / JCM 16533 / GD1)</name>
    <dbReference type="NCBI Taxonomy" id="929558"/>
    <lineage>
        <taxon>Bacteria</taxon>
        <taxon>Pseudomonadati</taxon>
        <taxon>Campylobacterota</taxon>
        <taxon>Epsilonproteobacteria</taxon>
        <taxon>Campylobacterales</taxon>
        <taxon>Sulfurimonadaceae</taxon>
        <taxon>Sulfurimonas</taxon>
    </lineage>
</organism>
<feature type="transmembrane region" description="Helical" evidence="10">
    <location>
        <begin position="310"/>
        <end position="332"/>
    </location>
</feature>
<accession>B6BNI9</accession>
<sequence length="469" mass="52519">MFKAIFTNSFGILFSRILGFIRDLLTASVLGANIYSDIFFIAFKLPNLFRRIFAEGAFTQVFIPAFAKSKHKGVFSANIFIVFVSIILVITLLVNLLPALATQAIAVGFDEKTIEIASPFVAINFWYLPLIFAVTFLSTMLQYKHHFATSAFSTALLNLSLIFALLLSQDKSQADIVYYLSWGVVIGGLMQLGVHVIAIYKMGLSKLLIGGFRHLRVKSKIIKKDTREFRRQFFPAMWGNSTAQVSAFLDTFLASFLITGSISYLYYANRIFQLPLALFAIATSIALFPRVARYIKNKDEEKALLFLQKAFWFLAFLLTASAIGGLVLSREITWLLFERGAFNAEDTQNTTLVLQMYMIGLLPFGLQKLFVLWLYAKEMQMKAAKIATYSLATYIIFALSLISPMGVSGLALASTVGGFVSFILTIKVFGVKNFFEMLRSKNTIYLLLGAVVFTGLLLVFKDFISSYVL</sequence>
<dbReference type="AlphaFoldDB" id="B6BNI9"/>
<dbReference type="PANTHER" id="PTHR47019:SF1">
    <property type="entry name" value="LIPID II FLIPPASE MURJ"/>
    <property type="match status" value="1"/>
</dbReference>
<evidence type="ECO:0000256" key="11">
    <source>
        <dbReference type="PIRNR" id="PIRNR002869"/>
    </source>
</evidence>
<feature type="transmembrane region" description="Helical" evidence="10">
    <location>
        <begin position="79"/>
        <end position="100"/>
    </location>
</feature>
<dbReference type="GO" id="GO:0071555">
    <property type="term" value="P:cell wall organization"/>
    <property type="evidence" value="ECO:0007669"/>
    <property type="project" value="UniProtKB-UniRule"/>
</dbReference>
<dbReference type="RefSeq" id="WP_008339727.1">
    <property type="nucleotide sequence ID" value="NZ_AFRZ01000001.1"/>
</dbReference>
<evidence type="ECO:0000256" key="6">
    <source>
        <dbReference type="ARBA" id="ARBA00022989"/>
    </source>
</evidence>
<comment type="subcellular location">
    <subcellularLocation>
        <location evidence="1 10">Cell membrane</location>
        <topology evidence="1 10">Multi-pass membrane protein</topology>
    </subcellularLocation>
</comment>
<keyword evidence="10 11" id="KW-0961">Cell wall biogenesis/degradation</keyword>
<feature type="transmembrane region" description="Helical" evidence="10">
    <location>
        <begin position="120"/>
        <end position="140"/>
    </location>
</feature>
<keyword evidence="4 10" id="KW-0133">Cell shape</keyword>
<dbReference type="PATRIC" id="fig|929558.5.peg.2528"/>
<dbReference type="PIRSF" id="PIRSF002869">
    <property type="entry name" value="MviN"/>
    <property type="match status" value="1"/>
</dbReference>
<dbReference type="PANTHER" id="PTHR47019">
    <property type="entry name" value="LIPID II FLIPPASE MURJ"/>
    <property type="match status" value="1"/>
</dbReference>
<protein>
    <recommendedName>
        <fullName evidence="10">Probable lipid II flippase MurJ</fullName>
    </recommendedName>
</protein>
<dbReference type="InterPro" id="IPR004268">
    <property type="entry name" value="MurJ"/>
</dbReference>
<feature type="transmembrane region" description="Helical" evidence="10">
    <location>
        <begin position="20"/>
        <end position="42"/>
    </location>
</feature>
<evidence type="ECO:0000256" key="9">
    <source>
        <dbReference type="ARBA" id="ARBA00061532"/>
    </source>
</evidence>
<dbReference type="GO" id="GO:0005886">
    <property type="term" value="C:plasma membrane"/>
    <property type="evidence" value="ECO:0007669"/>
    <property type="project" value="UniProtKB-SubCell"/>
</dbReference>
<evidence type="ECO:0000313" key="13">
    <source>
        <dbReference type="Proteomes" id="UP000006431"/>
    </source>
</evidence>
<keyword evidence="13" id="KW-1185">Reference proteome</keyword>
<keyword evidence="5 10" id="KW-0573">Peptidoglycan synthesis</keyword>
<dbReference type="STRING" id="929558.SMGD1_2539"/>
<dbReference type="GO" id="GO:0034204">
    <property type="term" value="P:lipid translocation"/>
    <property type="evidence" value="ECO:0007669"/>
    <property type="project" value="TreeGrafter"/>
</dbReference>
<keyword evidence="10 11" id="KW-0813">Transport</keyword>
<dbReference type="OrthoDB" id="9786339at2"/>
<dbReference type="InterPro" id="IPR051050">
    <property type="entry name" value="Lipid_II_flippase_MurJ/MviN"/>
</dbReference>
<evidence type="ECO:0000256" key="8">
    <source>
        <dbReference type="ARBA" id="ARBA00060041"/>
    </source>
</evidence>
<dbReference type="EMBL" id="AFRZ01000001">
    <property type="protein sequence ID" value="EHP31061.1"/>
    <property type="molecule type" value="Genomic_DNA"/>
</dbReference>
<feature type="transmembrane region" description="Helical" evidence="10">
    <location>
        <begin position="179"/>
        <end position="200"/>
    </location>
</feature>